<dbReference type="PRINTS" id="PR00625">
    <property type="entry name" value="JDOMAIN"/>
</dbReference>
<dbReference type="InterPro" id="IPR007791">
    <property type="entry name" value="DjlA_N"/>
</dbReference>
<sequence>MSRWILAILGYTFFRFPGALLGYFLGALIENNNSKNNSFNKISSHDFELNLLALASLLIKADGKVSKQELDYVRNYFVSAYGKDRANATFKIFNDNLNKKRISTEKIFNLFNTVLNYGSRLQVIHFLFGIAKADGNVSSPELKKLLEFSNLLRISNADFQSIKAMFVDQVGGAYRILEIDKSDSDQKIKRAYRELAKKHHPDKVQHLGEAYVKAAQDKFQKIQKAYERIKTERGF</sequence>
<dbReference type="SUPFAM" id="SSF46565">
    <property type="entry name" value="Chaperone J-domain"/>
    <property type="match status" value="1"/>
</dbReference>
<gene>
    <name evidence="2" type="ORF">METZ01_LOCUS10507</name>
</gene>
<dbReference type="Pfam" id="PF05099">
    <property type="entry name" value="TerB"/>
    <property type="match status" value="1"/>
</dbReference>
<dbReference type="PANTHER" id="PTHR24074">
    <property type="entry name" value="CO-CHAPERONE PROTEIN DJLA"/>
    <property type="match status" value="1"/>
</dbReference>
<reference evidence="2" key="1">
    <citation type="submission" date="2018-05" db="EMBL/GenBank/DDBJ databases">
        <authorList>
            <person name="Lanie J.A."/>
            <person name="Ng W.-L."/>
            <person name="Kazmierczak K.M."/>
            <person name="Andrzejewski T.M."/>
            <person name="Davidsen T.M."/>
            <person name="Wayne K.J."/>
            <person name="Tettelin H."/>
            <person name="Glass J.I."/>
            <person name="Rusch D."/>
            <person name="Podicherti R."/>
            <person name="Tsui H.-C.T."/>
            <person name="Winkler M.E."/>
        </authorList>
    </citation>
    <scope>NUCLEOTIDE SEQUENCE</scope>
</reference>
<name>A0A381NVZ2_9ZZZZ</name>
<dbReference type="InterPro" id="IPR001623">
    <property type="entry name" value="DnaJ_domain"/>
</dbReference>
<dbReference type="Pfam" id="PF00226">
    <property type="entry name" value="DnaJ"/>
    <property type="match status" value="1"/>
</dbReference>
<dbReference type="AlphaFoldDB" id="A0A381NVZ2"/>
<evidence type="ECO:0000259" key="1">
    <source>
        <dbReference type="PROSITE" id="PS50076"/>
    </source>
</evidence>
<protein>
    <recommendedName>
        <fullName evidence="1">J domain-containing protein</fullName>
    </recommendedName>
</protein>
<dbReference type="SMART" id="SM00271">
    <property type="entry name" value="DnaJ"/>
    <property type="match status" value="1"/>
</dbReference>
<evidence type="ECO:0000313" key="2">
    <source>
        <dbReference type="EMBL" id="SUZ57653.1"/>
    </source>
</evidence>
<dbReference type="SUPFAM" id="SSF158682">
    <property type="entry name" value="TerB-like"/>
    <property type="match status" value="1"/>
</dbReference>
<dbReference type="InterPro" id="IPR050817">
    <property type="entry name" value="DjlA_DnaK_co-chaperone"/>
</dbReference>
<dbReference type="Gene3D" id="1.10.287.110">
    <property type="entry name" value="DnaJ domain"/>
    <property type="match status" value="1"/>
</dbReference>
<dbReference type="CDD" id="cd06257">
    <property type="entry name" value="DnaJ"/>
    <property type="match status" value="1"/>
</dbReference>
<proteinExistence type="predicted"/>
<organism evidence="2">
    <name type="scientific">marine metagenome</name>
    <dbReference type="NCBI Taxonomy" id="408172"/>
    <lineage>
        <taxon>unclassified sequences</taxon>
        <taxon>metagenomes</taxon>
        <taxon>ecological metagenomes</taxon>
    </lineage>
</organism>
<dbReference type="Gene3D" id="1.10.3680.10">
    <property type="entry name" value="TerB-like"/>
    <property type="match status" value="1"/>
</dbReference>
<dbReference type="InterPro" id="IPR036869">
    <property type="entry name" value="J_dom_sf"/>
</dbReference>
<dbReference type="PROSITE" id="PS50076">
    <property type="entry name" value="DNAJ_2"/>
    <property type="match status" value="1"/>
</dbReference>
<dbReference type="InterPro" id="IPR029024">
    <property type="entry name" value="TerB-like"/>
</dbReference>
<dbReference type="EMBL" id="UINC01000570">
    <property type="protein sequence ID" value="SUZ57653.1"/>
    <property type="molecule type" value="Genomic_DNA"/>
</dbReference>
<accession>A0A381NVZ2</accession>
<feature type="domain" description="J" evidence="1">
    <location>
        <begin position="172"/>
        <end position="234"/>
    </location>
</feature>